<dbReference type="RefSeq" id="XP_018015293.1">
    <property type="nucleotide sequence ID" value="XM_018159804.2"/>
</dbReference>
<evidence type="ECO:0000256" key="4">
    <source>
        <dbReference type="ARBA" id="ARBA00022833"/>
    </source>
</evidence>
<keyword evidence="1" id="KW-0479">Metal-binding</keyword>
<dbReference type="InterPro" id="IPR036397">
    <property type="entry name" value="RNaseH_sf"/>
</dbReference>
<dbReference type="SUPFAM" id="SSF53098">
    <property type="entry name" value="Ribonuclease H-like"/>
    <property type="match status" value="1"/>
</dbReference>
<keyword evidence="3" id="KW-0863">Zinc-finger</keyword>
<evidence type="ECO:0000256" key="6">
    <source>
        <dbReference type="ARBA" id="ARBA00037948"/>
    </source>
</evidence>
<dbReference type="GO" id="GO:0008270">
    <property type="term" value="F:zinc ion binding"/>
    <property type="evidence" value="ECO:0007669"/>
    <property type="project" value="UniProtKB-KW"/>
</dbReference>
<evidence type="ECO:0000259" key="8">
    <source>
        <dbReference type="PROSITE" id="PS50994"/>
    </source>
</evidence>
<sequence>MAHVISISAGELSEELHETLTVIEAHEHVEHIIKEEPEHDYIVTVDPCENNSDYFMIEEVEEQYSAIVHPSIGDSKEEFLNRLKESSQCYLCADQSFQWSSRLHQHFVKTHIDHSTVLANKLILVCKLGCKKDSHYHCPHAECLFSCKHTHRLQMHFTLNHITDSDQVDAALKQVNHAAISLKIKEEPSEFEDASFVCDLDNKILSSIFGEEDEMPEVRPAKISETLEGVQDMYKNEMDEEGRSKFMELLQQPSEKLSVAHSSEELIQRLEPPYCYLCEDIDLKPKSRLYRHFKSVHLGHHIKLANFFVASCKLTCSQSPEEGNNANLSHYHCPYPGCEATVKAKHRMLTHFKKHLDYFHMGFKNNYLSPANKANPYSRLKKSLILKDLDFPPPKKRFEFHGVPFIAHASISSQGPAELFDRLCLPFCYLCHDRKVFYAMPRLERHFRMAHLNRAVDCGSCYLIQCGLDCLPGGSNSRHYHCPFCHYRDPRRCAYWIHLESHRREGYVAALVNKMKAEGTFKSEGGDTAGPSVNFILPEPEDAASNVQRENPPAVPWHERYRGLPVRKVPGINNGEEAVLAAARLPHCYLCNSDKDYISERRLLAHISRCHVKPAFWMDNIMVLLCKLFCGDQHQDAGHYHCLFCDFVARQKKRVNVHVARHFKMLHKRKDTAEYHLPEVMDDHRVPDAWIPEDNRDEIRHWEDSFNDYAVNTYSKSGRTNNNVLTERKKCLIYNHTRLKMDIEDKSLKYWVRFRGVKVISCEQLGLFNVLVLPLTSYVNDEENRAINVAPEAPLKNFELVLKSDDHEAEFYKYYRLIPTREEVFKILYQLHIMNGYHPPPKAMFAEIRRKYLYLPRQLVDKFVSMCPTCGVQYPDKSDNNTPDVTVRTADTVNLAALQVTVVDMSEHPDGRYQYVVECFDRCSRLTWLIPAARAVATDLAEAVIRSVLSVIGLPCFMVTNCGPDFLDKMLQEIDRRWHGSCENFIERSREASEVLPVLSSDDLMEALQELVSLQPSSWASALPHLQFRLNHTRGFQSQEQSPFELVMGRQRSRPNWQRFLNNNNNNSGGGAGGARRGAAAHVEEDDLTMDEDSQDS</sequence>
<dbReference type="GO" id="GO:0000981">
    <property type="term" value="F:DNA-binding transcription factor activity, RNA polymerase II-specific"/>
    <property type="evidence" value="ECO:0007669"/>
    <property type="project" value="TreeGrafter"/>
</dbReference>
<dbReference type="Gene3D" id="3.30.420.10">
    <property type="entry name" value="Ribonuclease H-like superfamily/Ribonuclease H"/>
    <property type="match status" value="1"/>
</dbReference>
<feature type="domain" description="Integrase catalytic" evidence="8">
    <location>
        <begin position="879"/>
        <end position="1051"/>
    </location>
</feature>
<evidence type="ECO:0000256" key="5">
    <source>
        <dbReference type="ARBA" id="ARBA00023242"/>
    </source>
</evidence>
<proteinExistence type="inferred from homology"/>
<dbReference type="InterPro" id="IPR001584">
    <property type="entry name" value="Integrase_cat-core"/>
</dbReference>
<keyword evidence="9" id="KW-1185">Reference proteome</keyword>
<keyword evidence="5" id="KW-0539">Nucleus</keyword>
<dbReference type="RefSeq" id="XP_018015294.1">
    <property type="nucleotide sequence ID" value="XM_018159805.2"/>
</dbReference>
<gene>
    <name evidence="10 11" type="primary">LOC108672176</name>
</gene>
<evidence type="ECO:0000256" key="3">
    <source>
        <dbReference type="ARBA" id="ARBA00022771"/>
    </source>
</evidence>
<evidence type="ECO:0000313" key="11">
    <source>
        <dbReference type="RefSeq" id="XP_018015294.1"/>
    </source>
</evidence>
<keyword evidence="2" id="KW-0677">Repeat</keyword>
<dbReference type="OrthoDB" id="2499658at2759"/>
<dbReference type="InterPro" id="IPR050527">
    <property type="entry name" value="Snail/Krueppel_Znf"/>
</dbReference>
<dbReference type="GeneID" id="108672176"/>
<dbReference type="Proteomes" id="UP000694843">
    <property type="component" value="Unplaced"/>
</dbReference>
<evidence type="ECO:0000313" key="10">
    <source>
        <dbReference type="RefSeq" id="XP_018015293.1"/>
    </source>
</evidence>
<evidence type="ECO:0000313" key="9">
    <source>
        <dbReference type="Proteomes" id="UP000694843"/>
    </source>
</evidence>
<name>A0A8B7NNL2_HYAAZ</name>
<evidence type="ECO:0000256" key="1">
    <source>
        <dbReference type="ARBA" id="ARBA00022723"/>
    </source>
</evidence>
<accession>A0A8B7NNL2</accession>
<organism evidence="9 11">
    <name type="scientific">Hyalella azteca</name>
    <name type="common">Amphipod</name>
    <dbReference type="NCBI Taxonomy" id="294128"/>
    <lineage>
        <taxon>Eukaryota</taxon>
        <taxon>Metazoa</taxon>
        <taxon>Ecdysozoa</taxon>
        <taxon>Arthropoda</taxon>
        <taxon>Crustacea</taxon>
        <taxon>Multicrustacea</taxon>
        <taxon>Malacostraca</taxon>
        <taxon>Eumalacostraca</taxon>
        <taxon>Peracarida</taxon>
        <taxon>Amphipoda</taxon>
        <taxon>Senticaudata</taxon>
        <taxon>Talitrida</taxon>
        <taxon>Talitroidea</taxon>
        <taxon>Hyalellidae</taxon>
        <taxon>Hyalella</taxon>
    </lineage>
</organism>
<dbReference type="GO" id="GO:0015074">
    <property type="term" value="P:DNA integration"/>
    <property type="evidence" value="ECO:0007669"/>
    <property type="project" value="InterPro"/>
</dbReference>
<feature type="region of interest" description="Disordered" evidence="7">
    <location>
        <begin position="1057"/>
        <end position="1097"/>
    </location>
</feature>
<dbReference type="KEGG" id="hazt:108672176"/>
<dbReference type="InterPro" id="IPR012337">
    <property type="entry name" value="RNaseH-like_sf"/>
</dbReference>
<dbReference type="GO" id="GO:0000978">
    <property type="term" value="F:RNA polymerase II cis-regulatory region sequence-specific DNA binding"/>
    <property type="evidence" value="ECO:0007669"/>
    <property type="project" value="TreeGrafter"/>
</dbReference>
<dbReference type="PANTHER" id="PTHR24388:SF104">
    <property type="entry name" value="AT-RICH BINDING PROTEIN-RELATED"/>
    <property type="match status" value="1"/>
</dbReference>
<dbReference type="PROSITE" id="PS00028">
    <property type="entry name" value="ZINC_FINGER_C2H2_1"/>
    <property type="match status" value="2"/>
</dbReference>
<evidence type="ECO:0000256" key="2">
    <source>
        <dbReference type="ARBA" id="ARBA00022737"/>
    </source>
</evidence>
<dbReference type="PANTHER" id="PTHR24388">
    <property type="entry name" value="ZINC FINGER PROTEIN"/>
    <property type="match status" value="1"/>
</dbReference>
<evidence type="ECO:0000256" key="7">
    <source>
        <dbReference type="SAM" id="MobiDB-lite"/>
    </source>
</evidence>
<protein>
    <submittedName>
        <fullName evidence="10 11">Uncharacterized protein LOC108672176</fullName>
    </submittedName>
</protein>
<reference evidence="10 11" key="1">
    <citation type="submission" date="2025-04" db="UniProtKB">
        <authorList>
            <consortium name="RefSeq"/>
        </authorList>
    </citation>
    <scope>IDENTIFICATION</scope>
    <source>
        <tissue evidence="10 11">Whole organism</tissue>
    </source>
</reference>
<dbReference type="PROSITE" id="PS50994">
    <property type="entry name" value="INTEGRASE"/>
    <property type="match status" value="1"/>
</dbReference>
<comment type="similarity">
    <text evidence="6">Belongs to the snail C2H2-type zinc-finger protein family.</text>
</comment>
<feature type="compositionally biased region" description="Acidic residues" evidence="7">
    <location>
        <begin position="1084"/>
        <end position="1097"/>
    </location>
</feature>
<dbReference type="InterPro" id="IPR013087">
    <property type="entry name" value="Znf_C2H2_type"/>
</dbReference>
<keyword evidence="4" id="KW-0862">Zinc</keyword>
<dbReference type="SMART" id="SM00355">
    <property type="entry name" value="ZnF_C2H2"/>
    <property type="match status" value="7"/>
</dbReference>
<dbReference type="AlphaFoldDB" id="A0A8B7NNL2"/>